<feature type="region of interest" description="Disordered" evidence="1">
    <location>
        <begin position="89"/>
        <end position="130"/>
    </location>
</feature>
<organism evidence="2 3">
    <name type="scientific">Microbacterium lacticum</name>
    <dbReference type="NCBI Taxonomy" id="33885"/>
    <lineage>
        <taxon>Bacteria</taxon>
        <taxon>Bacillati</taxon>
        <taxon>Actinomycetota</taxon>
        <taxon>Actinomycetes</taxon>
        <taxon>Micrococcales</taxon>
        <taxon>Microbacteriaceae</taxon>
        <taxon>Microbacterium</taxon>
    </lineage>
</organism>
<comment type="caution">
    <text evidence="2">The sequence shown here is derived from an EMBL/GenBank/DDBJ whole genome shotgun (WGS) entry which is preliminary data.</text>
</comment>
<sequence>MSEFVYHAVVDLLPGTDALLPVSALRGIDEAAYRRAISKYDDTPERRRLAQTQIPVIDRGWTEVVFLSPVHPHAIWSAWMKIAPPRRRRRWSSGRFPSSPCRRRRRTARGWHRSLRPAGGARGSTARRTW</sequence>
<dbReference type="Proteomes" id="UP000319804">
    <property type="component" value="Unassembled WGS sequence"/>
</dbReference>
<dbReference type="AlphaFoldDB" id="A0A543KV20"/>
<reference evidence="2 3" key="1">
    <citation type="submission" date="2019-06" db="EMBL/GenBank/DDBJ databases">
        <title>Sequencing the genomes of 1000 actinobacteria strains.</title>
        <authorList>
            <person name="Klenk H.-P."/>
        </authorList>
    </citation>
    <scope>NUCLEOTIDE SEQUENCE [LARGE SCALE GENOMIC DNA]</scope>
    <source>
        <strain evidence="2 3">DSM 20427</strain>
    </source>
</reference>
<feature type="compositionally biased region" description="Basic residues" evidence="1">
    <location>
        <begin position="101"/>
        <end position="115"/>
    </location>
</feature>
<dbReference type="EMBL" id="VFPS01000002">
    <property type="protein sequence ID" value="TQM98909.1"/>
    <property type="molecule type" value="Genomic_DNA"/>
</dbReference>
<keyword evidence="3" id="KW-1185">Reference proteome</keyword>
<gene>
    <name evidence="2" type="ORF">FHX68_1629</name>
</gene>
<evidence type="ECO:0000256" key="1">
    <source>
        <dbReference type="SAM" id="MobiDB-lite"/>
    </source>
</evidence>
<proteinExistence type="predicted"/>
<evidence type="ECO:0000313" key="2">
    <source>
        <dbReference type="EMBL" id="TQM98909.1"/>
    </source>
</evidence>
<accession>A0A543KV20</accession>
<protein>
    <submittedName>
        <fullName evidence="2">Uncharacterized protein</fullName>
    </submittedName>
</protein>
<name>A0A543KV20_9MICO</name>
<evidence type="ECO:0000313" key="3">
    <source>
        <dbReference type="Proteomes" id="UP000319804"/>
    </source>
</evidence>